<dbReference type="Proteomes" id="UP000324760">
    <property type="component" value="Chromosome"/>
</dbReference>
<dbReference type="GO" id="GO:0051539">
    <property type="term" value="F:4 iron, 4 sulfur cluster binding"/>
    <property type="evidence" value="ECO:0007669"/>
    <property type="project" value="UniProtKB-KW"/>
</dbReference>
<feature type="domain" description="4Fe-4S ferredoxin-type" evidence="5">
    <location>
        <begin position="454"/>
        <end position="483"/>
    </location>
</feature>
<evidence type="ECO:0000256" key="2">
    <source>
        <dbReference type="ARBA" id="ARBA00022723"/>
    </source>
</evidence>
<dbReference type="EMBL" id="CP043869">
    <property type="protein sequence ID" value="QEQ97919.1"/>
    <property type="molecule type" value="Genomic_DNA"/>
</dbReference>
<dbReference type="Gene3D" id="3.30.70.20">
    <property type="match status" value="2"/>
</dbReference>
<name>A0A5P1RE45_9GAMM</name>
<keyword evidence="4" id="KW-0411">Iron-sulfur</keyword>
<evidence type="ECO:0000313" key="7">
    <source>
        <dbReference type="Proteomes" id="UP000324760"/>
    </source>
</evidence>
<feature type="domain" description="4Fe-4S ferredoxin-type" evidence="5">
    <location>
        <begin position="423"/>
        <end position="452"/>
    </location>
</feature>
<protein>
    <submittedName>
        <fullName evidence="6">4Fe-4S ferredoxin</fullName>
    </submittedName>
</protein>
<evidence type="ECO:0000256" key="1">
    <source>
        <dbReference type="ARBA" id="ARBA00022485"/>
    </source>
</evidence>
<dbReference type="Pfam" id="PF12800">
    <property type="entry name" value="Fer4_4"/>
    <property type="match status" value="1"/>
</dbReference>
<feature type="domain" description="4Fe-4S ferredoxin-type" evidence="5">
    <location>
        <begin position="215"/>
        <end position="245"/>
    </location>
</feature>
<accession>A0A5P1RE45</accession>
<evidence type="ECO:0000313" key="6">
    <source>
        <dbReference type="EMBL" id="QEQ97919.1"/>
    </source>
</evidence>
<sequence length="563" mass="61844">MTRTQDNNEHKNALAKQSALSEVIFQHDLAATHVAYDSHGHLLLIGPEDLVRLAACQLKEMASLTLLISEPVQAADQSGLEEALEKTQALPTFFSKLLSVGGYMGQFNVLVEVDGAPAELSQLALKRTSFDLILDLGRSAFLQSELLPAGYFHIAPNASHLGELLTELPGYLGTFEKPKYFSVNNDICAHSSRGQTGCTRCLDVCPADAIKSIKQLITIDPYLCHGAGGCTTACPTGAIHYMMPKPAYLIDYLSRLLNSYRLAGGQQPVFLFHDHQEGKSAISAWADKLPSNIIPIELEELAAAGMEIWLGTLAMGASHLVLLDTAQIPESMKQLLNEQVQLAHTILHGLQQDTRRLTLISPDDLHTLTELNEVLSYYQDSPAYPLTPQTAKRDTLFAAIDFLAKHVESPSETITMPANAPFGEVMLDTDRCTLCMSCVAVCPTSALTDGGDKPAIKFTEQSCVQCSLCKNSCPENAISLRPRLLLTEQRNAQQILLSEEPFNCISCGKGFAPERTVNKMIEKLSEHRFFQGEALNRLKMCEDCRVRDIFSDLSSHPEKQLEL</sequence>
<dbReference type="RefSeq" id="WP_138989042.1">
    <property type="nucleotide sequence ID" value="NZ_CP043869.1"/>
</dbReference>
<dbReference type="GO" id="GO:0046872">
    <property type="term" value="F:metal ion binding"/>
    <property type="evidence" value="ECO:0007669"/>
    <property type="project" value="UniProtKB-KW"/>
</dbReference>
<reference evidence="6 7" key="1">
    <citation type="journal article" date="2019" name="Biochem. Eng. J.">
        <title>Metabolic engineering of the marine bacteria Neptunomonas concharum for the production of acetoin and meso-2,3-butanediol from acetate.</title>
        <authorList>
            <person name="Li W."/>
            <person name="Pu N."/>
            <person name="Liu C.-X."/>
            <person name="Yuan Q.-P."/>
            <person name="Li Z.-J."/>
        </authorList>
    </citation>
    <scope>NUCLEOTIDE SEQUENCE [LARGE SCALE GENOMIC DNA]</scope>
    <source>
        <strain evidence="6 7">JCM17730</strain>
    </source>
</reference>
<dbReference type="OrthoDB" id="9808559at2"/>
<evidence type="ECO:0000256" key="4">
    <source>
        <dbReference type="ARBA" id="ARBA00023014"/>
    </source>
</evidence>
<evidence type="ECO:0000256" key="3">
    <source>
        <dbReference type="ARBA" id="ARBA00023004"/>
    </source>
</evidence>
<dbReference type="AlphaFoldDB" id="A0A5P1RE45"/>
<dbReference type="SUPFAM" id="SSF54862">
    <property type="entry name" value="4Fe-4S ferredoxins"/>
    <property type="match status" value="1"/>
</dbReference>
<dbReference type="InterPro" id="IPR017900">
    <property type="entry name" value="4Fe4S_Fe_S_CS"/>
</dbReference>
<dbReference type="Pfam" id="PF00037">
    <property type="entry name" value="Fer4"/>
    <property type="match status" value="1"/>
</dbReference>
<dbReference type="InterPro" id="IPR017896">
    <property type="entry name" value="4Fe4S_Fe-S-bd"/>
</dbReference>
<keyword evidence="1" id="KW-0004">4Fe-4S</keyword>
<dbReference type="InterPro" id="IPR050572">
    <property type="entry name" value="Fe-S_Ferredoxin"/>
</dbReference>
<keyword evidence="7" id="KW-1185">Reference proteome</keyword>
<dbReference type="PROSITE" id="PS51379">
    <property type="entry name" value="4FE4S_FER_2"/>
    <property type="match status" value="3"/>
</dbReference>
<dbReference type="PANTHER" id="PTHR43687:SF4">
    <property type="entry name" value="BLR5484 PROTEIN"/>
    <property type="match status" value="1"/>
</dbReference>
<dbReference type="PANTHER" id="PTHR43687">
    <property type="entry name" value="ADENYLYLSULFATE REDUCTASE, BETA SUBUNIT"/>
    <property type="match status" value="1"/>
</dbReference>
<proteinExistence type="predicted"/>
<gene>
    <name evidence="6" type="ORF">F0U83_15005</name>
</gene>
<keyword evidence="2" id="KW-0479">Metal-binding</keyword>
<organism evidence="6 7">
    <name type="scientific">Neptunomonas concharum</name>
    <dbReference type="NCBI Taxonomy" id="1031538"/>
    <lineage>
        <taxon>Bacteria</taxon>
        <taxon>Pseudomonadati</taxon>
        <taxon>Pseudomonadota</taxon>
        <taxon>Gammaproteobacteria</taxon>
        <taxon>Oceanospirillales</taxon>
        <taxon>Oceanospirillaceae</taxon>
        <taxon>Neptunomonas</taxon>
    </lineage>
</organism>
<evidence type="ECO:0000259" key="5">
    <source>
        <dbReference type="PROSITE" id="PS51379"/>
    </source>
</evidence>
<dbReference type="PROSITE" id="PS00198">
    <property type="entry name" value="4FE4S_FER_1"/>
    <property type="match status" value="2"/>
</dbReference>
<dbReference type="KEGG" id="ncu:F0U83_15005"/>
<keyword evidence="3" id="KW-0408">Iron</keyword>